<name>T0H061_9SPHN</name>
<dbReference type="EMBL" id="ATHL01000127">
    <property type="protein sequence ID" value="EQB09661.1"/>
    <property type="molecule type" value="Genomic_DNA"/>
</dbReference>
<sequence length="50" mass="5290">MHIGAAGKMAGFLGRVAMARGRGLMHFDAADMPIKKRSSIEKMLVGGVDC</sequence>
<protein>
    <submittedName>
        <fullName evidence="1">Uncharacterized protein</fullName>
    </submittedName>
</protein>
<organism evidence="1 2">
    <name type="scientific">Novosphingobium lindaniclasticum LE124</name>
    <dbReference type="NCBI Taxonomy" id="1096930"/>
    <lineage>
        <taxon>Bacteria</taxon>
        <taxon>Pseudomonadati</taxon>
        <taxon>Pseudomonadota</taxon>
        <taxon>Alphaproteobacteria</taxon>
        <taxon>Sphingomonadales</taxon>
        <taxon>Sphingomonadaceae</taxon>
        <taxon>Novosphingobium</taxon>
    </lineage>
</organism>
<reference evidence="1 2" key="1">
    <citation type="journal article" date="2013" name="Genome Announc.">
        <title>Genome Sequence of Novosphingobium lindaniclasticum LE124T, Isolated from a Hexachlorocyclohexane Dumpsite.</title>
        <authorList>
            <person name="Saxena A."/>
            <person name="Nayyar N."/>
            <person name="Sangwan N."/>
            <person name="Kumari R."/>
            <person name="Khurana J.P."/>
            <person name="Lal R."/>
        </authorList>
    </citation>
    <scope>NUCLEOTIDE SEQUENCE [LARGE SCALE GENOMIC DNA]</scope>
    <source>
        <strain evidence="1 2">LE124</strain>
    </source>
</reference>
<comment type="caution">
    <text evidence="1">The sequence shown here is derived from an EMBL/GenBank/DDBJ whole genome shotgun (WGS) entry which is preliminary data.</text>
</comment>
<dbReference type="Proteomes" id="UP000015527">
    <property type="component" value="Unassembled WGS sequence"/>
</dbReference>
<evidence type="ECO:0000313" key="1">
    <source>
        <dbReference type="EMBL" id="EQB09661.1"/>
    </source>
</evidence>
<accession>T0H061</accession>
<evidence type="ECO:0000313" key="2">
    <source>
        <dbReference type="Proteomes" id="UP000015527"/>
    </source>
</evidence>
<proteinExistence type="predicted"/>
<keyword evidence="2" id="KW-1185">Reference proteome</keyword>
<dbReference type="AlphaFoldDB" id="T0H061"/>
<gene>
    <name evidence="1" type="ORF">L284_18740</name>
</gene>